<evidence type="ECO:0000256" key="3">
    <source>
        <dbReference type="ARBA" id="ARBA00012528"/>
    </source>
</evidence>
<keyword evidence="5" id="KW-1133">Transmembrane helix</keyword>
<keyword evidence="5" id="KW-0472">Membrane</keyword>
<dbReference type="Gene3D" id="3.30.450.20">
    <property type="entry name" value="PAS domain"/>
    <property type="match status" value="2"/>
</dbReference>
<evidence type="ECO:0000313" key="8">
    <source>
        <dbReference type="EMBL" id="RMO52654.1"/>
    </source>
</evidence>
<dbReference type="Proteomes" id="UP000050490">
    <property type="component" value="Unassembled WGS sequence"/>
</dbReference>
<accession>A0A0P9Q4B0</accession>
<feature type="transmembrane region" description="Helical" evidence="5">
    <location>
        <begin position="327"/>
        <end position="349"/>
    </location>
</feature>
<dbReference type="GO" id="GO:0043709">
    <property type="term" value="P:cell adhesion involved in single-species biofilm formation"/>
    <property type="evidence" value="ECO:0007669"/>
    <property type="project" value="TreeGrafter"/>
</dbReference>
<dbReference type="SUPFAM" id="SSF55073">
    <property type="entry name" value="Nucleotide cyclase"/>
    <property type="match status" value="1"/>
</dbReference>
<dbReference type="Pfam" id="PF22588">
    <property type="entry name" value="dCache_1_like"/>
    <property type="match status" value="1"/>
</dbReference>
<dbReference type="CDD" id="cd12914">
    <property type="entry name" value="PDC1_DGC_like"/>
    <property type="match status" value="1"/>
</dbReference>
<comment type="cofactor">
    <cofactor evidence="1">
        <name>Mg(2+)</name>
        <dbReference type="ChEBI" id="CHEBI:18420"/>
    </cofactor>
</comment>
<comment type="subcellular location">
    <subcellularLocation>
        <location evidence="2">Cell inner membrane</location>
    </subcellularLocation>
</comment>
<dbReference type="InterPro" id="IPR029787">
    <property type="entry name" value="Nucleotide_cyclase"/>
</dbReference>
<dbReference type="NCBIfam" id="TIGR00254">
    <property type="entry name" value="GGDEF"/>
    <property type="match status" value="1"/>
</dbReference>
<evidence type="ECO:0000256" key="1">
    <source>
        <dbReference type="ARBA" id="ARBA00001946"/>
    </source>
</evidence>
<dbReference type="CDD" id="cd12915">
    <property type="entry name" value="PDC2_DGC_like"/>
    <property type="match status" value="1"/>
</dbReference>
<dbReference type="PROSITE" id="PS50887">
    <property type="entry name" value="GGDEF"/>
    <property type="match status" value="1"/>
</dbReference>
<organism evidence="7 9">
    <name type="scientific">Pseudomonas amygdali pv. eriobotryae</name>
    <dbReference type="NCBI Taxonomy" id="129137"/>
    <lineage>
        <taxon>Bacteria</taxon>
        <taxon>Pseudomonadati</taxon>
        <taxon>Pseudomonadota</taxon>
        <taxon>Gammaproteobacteria</taxon>
        <taxon>Pseudomonadales</taxon>
        <taxon>Pseudomonadaceae</taxon>
        <taxon>Pseudomonas</taxon>
        <taxon>Pseudomonas amygdali</taxon>
    </lineage>
</organism>
<dbReference type="InterPro" id="IPR043128">
    <property type="entry name" value="Rev_trsase/Diguanyl_cyclase"/>
</dbReference>
<gene>
    <name evidence="7" type="ORF">ALO70_01563</name>
    <name evidence="8" type="ORF">ALQ39_04093</name>
</gene>
<dbReference type="InterPro" id="IPR000160">
    <property type="entry name" value="GGDEF_dom"/>
</dbReference>
<dbReference type="CDD" id="cd01949">
    <property type="entry name" value="GGDEF"/>
    <property type="match status" value="1"/>
</dbReference>
<feature type="domain" description="GGDEF" evidence="6">
    <location>
        <begin position="396"/>
        <end position="530"/>
    </location>
</feature>
<evidence type="ECO:0000313" key="7">
    <source>
        <dbReference type="EMBL" id="KPX27958.1"/>
    </source>
</evidence>
<comment type="catalytic activity">
    <reaction evidence="4">
        <text>2 GTP = 3',3'-c-di-GMP + 2 diphosphate</text>
        <dbReference type="Rhea" id="RHEA:24898"/>
        <dbReference type="ChEBI" id="CHEBI:33019"/>
        <dbReference type="ChEBI" id="CHEBI:37565"/>
        <dbReference type="ChEBI" id="CHEBI:58805"/>
        <dbReference type="EC" id="2.7.7.65"/>
    </reaction>
</comment>
<name>A0A0P9Q4B0_PSEA0</name>
<dbReference type="GO" id="GO:1902201">
    <property type="term" value="P:negative regulation of bacterial-type flagellum-dependent cell motility"/>
    <property type="evidence" value="ECO:0007669"/>
    <property type="project" value="TreeGrafter"/>
</dbReference>
<dbReference type="PANTHER" id="PTHR45138:SF9">
    <property type="entry name" value="DIGUANYLATE CYCLASE DGCM-RELATED"/>
    <property type="match status" value="1"/>
</dbReference>
<dbReference type="PATRIC" id="fig|129137.4.peg.2294"/>
<protein>
    <recommendedName>
        <fullName evidence="3">diguanylate cyclase</fullName>
        <ecNumber evidence="3">2.7.7.65</ecNumber>
    </recommendedName>
</protein>
<reference evidence="8 10" key="2">
    <citation type="submission" date="2018-08" db="EMBL/GenBank/DDBJ databases">
        <title>Recombination of ecologically and evolutionarily significant loci maintains genetic cohesion in the Pseudomonas syringae species complex.</title>
        <authorList>
            <person name="Dillon M."/>
            <person name="Thakur S."/>
            <person name="Almeida R.N.D."/>
            <person name="Weir B.S."/>
            <person name="Guttman D.S."/>
        </authorList>
    </citation>
    <scope>NUCLEOTIDE SEQUENCE [LARGE SCALE GENOMIC DNA]</scope>
    <source>
        <strain evidence="8 10">ICMP 4316</strain>
    </source>
</reference>
<dbReference type="Proteomes" id="UP000275613">
    <property type="component" value="Unassembled WGS sequence"/>
</dbReference>
<reference evidence="7 9" key="1">
    <citation type="submission" date="2015-09" db="EMBL/GenBank/DDBJ databases">
        <title>Genome announcement of multiple Pseudomonas syringae strains.</title>
        <authorList>
            <person name="Thakur S."/>
            <person name="Wang P.W."/>
            <person name="Gong Y."/>
            <person name="Weir B.S."/>
            <person name="Guttman D.S."/>
        </authorList>
    </citation>
    <scope>NUCLEOTIDE SEQUENCE [LARGE SCALE GENOMIC DNA]</scope>
    <source>
        <strain evidence="7 9">ICMP4455</strain>
    </source>
</reference>
<evidence type="ECO:0000313" key="10">
    <source>
        <dbReference type="Proteomes" id="UP000275613"/>
    </source>
</evidence>
<evidence type="ECO:0000259" key="6">
    <source>
        <dbReference type="PROSITE" id="PS50887"/>
    </source>
</evidence>
<evidence type="ECO:0000256" key="4">
    <source>
        <dbReference type="ARBA" id="ARBA00034247"/>
    </source>
</evidence>
<dbReference type="AlphaFoldDB" id="A0A0P9Q4B0"/>
<dbReference type="GO" id="GO:0005886">
    <property type="term" value="C:plasma membrane"/>
    <property type="evidence" value="ECO:0007669"/>
    <property type="project" value="UniProtKB-SubCell"/>
</dbReference>
<evidence type="ECO:0000256" key="2">
    <source>
        <dbReference type="ARBA" id="ARBA00004533"/>
    </source>
</evidence>
<dbReference type="EMBL" id="RBPV01000402">
    <property type="protein sequence ID" value="RMO52654.1"/>
    <property type="molecule type" value="Genomic_DNA"/>
</dbReference>
<dbReference type="PANTHER" id="PTHR45138">
    <property type="entry name" value="REGULATORY COMPONENTS OF SENSORY TRANSDUCTION SYSTEM"/>
    <property type="match status" value="1"/>
</dbReference>
<dbReference type="Pfam" id="PF00990">
    <property type="entry name" value="GGDEF"/>
    <property type="match status" value="1"/>
</dbReference>
<dbReference type="EC" id="2.7.7.65" evidence="3"/>
<sequence>MLYTQHSKHKNNDNCLNHLSRFIRLQVEQPMMLFASSRQDRLKWTRPELMLIFGSSLSMFAILGIVASLLARESDDAAQTAARAAANIVQLIDADVMHNAELYDSSLQGMISAWQRPDLQDLSPELRQLVLFDRSTAASFKGDLVLLDNKGAILADSLSVIPRNDNFSDRSYFKDHKADPSLGLHVSAPYKSRWGYKDWCISFSRRMSGPNGEFTGMVSAAMRLVYFKHLFMSQNLGVGSSINLINTAGILIVRYPDLEGEDLIGKDYSHSPNFQRILQEGHGSFAAMSTQLNARRLYTFSRVGNLPLVVVIGQSEDEVYAVWRRNAWLVGSATSVLCLGILWLTWLLCRELRRRHRAEDALASLAATDGLTGLDNRRQLDEAMETEWARAQRSGKQLSLLMIDVDHFKAFNERHGHQGGDEALRLIAQTISFNIRRPGDRVARYGGEEFVVVLPETDLPGAMMIAEQIRKAAESLPLFPGAQQPITVSIGVVSEMVRQGDKLEAFFGIADKALYQAKHKGRNRVEHRSSVAREMTDQV</sequence>
<keyword evidence="5" id="KW-0812">Transmembrane</keyword>
<dbReference type="InterPro" id="IPR050469">
    <property type="entry name" value="Diguanylate_Cyclase"/>
</dbReference>
<comment type="caution">
    <text evidence="7">The sequence shown here is derived from an EMBL/GenBank/DDBJ whole genome shotgun (WGS) entry which is preliminary data.</text>
</comment>
<feature type="transmembrane region" description="Helical" evidence="5">
    <location>
        <begin position="49"/>
        <end position="71"/>
    </location>
</feature>
<evidence type="ECO:0000313" key="9">
    <source>
        <dbReference type="Proteomes" id="UP000050490"/>
    </source>
</evidence>
<dbReference type="GO" id="GO:0052621">
    <property type="term" value="F:diguanylate cyclase activity"/>
    <property type="evidence" value="ECO:0007669"/>
    <property type="project" value="UniProtKB-EC"/>
</dbReference>
<dbReference type="EMBL" id="LJQI01000225">
    <property type="protein sequence ID" value="KPX27958.1"/>
    <property type="molecule type" value="Genomic_DNA"/>
</dbReference>
<dbReference type="FunFam" id="3.30.70.270:FF:000001">
    <property type="entry name" value="Diguanylate cyclase domain protein"/>
    <property type="match status" value="1"/>
</dbReference>
<dbReference type="Gene3D" id="3.30.70.270">
    <property type="match status" value="1"/>
</dbReference>
<dbReference type="InterPro" id="IPR054327">
    <property type="entry name" value="His-kinase-like_sensor"/>
</dbReference>
<evidence type="ECO:0000256" key="5">
    <source>
        <dbReference type="SAM" id="Phobius"/>
    </source>
</evidence>
<dbReference type="SMART" id="SM00267">
    <property type="entry name" value="GGDEF"/>
    <property type="match status" value="1"/>
</dbReference>
<proteinExistence type="predicted"/>